<dbReference type="EMBL" id="JABCJJ010000004">
    <property type="protein sequence ID" value="NMR19392.1"/>
    <property type="molecule type" value="Genomic_DNA"/>
</dbReference>
<comment type="caution">
    <text evidence="2">The sequence shown here is derived from an EMBL/GenBank/DDBJ whole genome shotgun (WGS) entry which is preliminary data.</text>
</comment>
<dbReference type="GO" id="GO:0003743">
    <property type="term" value="F:translation initiation factor activity"/>
    <property type="evidence" value="ECO:0007669"/>
    <property type="project" value="UniProtKB-KW"/>
</dbReference>
<evidence type="ECO:0000313" key="3">
    <source>
        <dbReference type="Proteomes" id="UP000562124"/>
    </source>
</evidence>
<keyword evidence="2" id="KW-0648">Protein biosynthesis</keyword>
<accession>A0A7Y0LW94</accession>
<dbReference type="RefSeq" id="WP_169323663.1">
    <property type="nucleotide sequence ID" value="NZ_JABCJJ010000004.1"/>
</dbReference>
<proteinExistence type="predicted"/>
<feature type="compositionally biased region" description="Basic and acidic residues" evidence="1">
    <location>
        <begin position="23"/>
        <end position="48"/>
    </location>
</feature>
<dbReference type="Proteomes" id="UP000562124">
    <property type="component" value="Unassembled WGS sequence"/>
</dbReference>
<keyword evidence="2" id="KW-0396">Initiation factor</keyword>
<feature type="region of interest" description="Disordered" evidence="1">
    <location>
        <begin position="21"/>
        <end position="58"/>
    </location>
</feature>
<reference evidence="2 3" key="1">
    <citation type="submission" date="2020-04" db="EMBL/GenBank/DDBJ databases">
        <title>Sequencing and Assembly of C. fimi.</title>
        <authorList>
            <person name="Ramsey A.R."/>
        </authorList>
    </citation>
    <scope>NUCLEOTIDE SEQUENCE [LARGE SCALE GENOMIC DNA]</scope>
    <source>
        <strain evidence="2 3">SB</strain>
    </source>
</reference>
<sequence length="58" mass="6647">MTEEHQDDVARRYVEASRIAAAEARKTGTPEYDPRAHQRAVEHERRLAETLAQRTSQG</sequence>
<name>A0A7Y0LW94_CELFI</name>
<evidence type="ECO:0000313" key="2">
    <source>
        <dbReference type="EMBL" id="NMR19392.1"/>
    </source>
</evidence>
<protein>
    <submittedName>
        <fullName evidence="2">Translation initiation factor 2</fullName>
    </submittedName>
</protein>
<evidence type="ECO:0000256" key="1">
    <source>
        <dbReference type="SAM" id="MobiDB-lite"/>
    </source>
</evidence>
<organism evidence="2 3">
    <name type="scientific">Cellulomonas fimi</name>
    <dbReference type="NCBI Taxonomy" id="1708"/>
    <lineage>
        <taxon>Bacteria</taxon>
        <taxon>Bacillati</taxon>
        <taxon>Actinomycetota</taxon>
        <taxon>Actinomycetes</taxon>
        <taxon>Micrococcales</taxon>
        <taxon>Cellulomonadaceae</taxon>
        <taxon>Cellulomonas</taxon>
    </lineage>
</organism>
<dbReference type="AlphaFoldDB" id="A0A7Y0LW94"/>
<gene>
    <name evidence="2" type="ORF">HIR71_04015</name>
</gene>
<keyword evidence="3" id="KW-1185">Reference proteome</keyword>